<dbReference type="AlphaFoldDB" id="A0A917WZ45"/>
<evidence type="ECO:0008006" key="4">
    <source>
        <dbReference type="Google" id="ProtNLM"/>
    </source>
</evidence>
<keyword evidence="1" id="KW-0812">Transmembrane</keyword>
<gene>
    <name evidence="2" type="ORF">GCM10011351_31180</name>
</gene>
<dbReference type="RefSeq" id="WP_117157226.1">
    <property type="nucleotide sequence ID" value="NZ_BMLG01000032.1"/>
</dbReference>
<comment type="caution">
    <text evidence="2">The sequence shown here is derived from an EMBL/GenBank/DDBJ whole genome shotgun (WGS) entry which is preliminary data.</text>
</comment>
<organism evidence="2 3">
    <name type="scientific">Paraliobacillus quinghaiensis</name>
    <dbReference type="NCBI Taxonomy" id="470815"/>
    <lineage>
        <taxon>Bacteria</taxon>
        <taxon>Bacillati</taxon>
        <taxon>Bacillota</taxon>
        <taxon>Bacilli</taxon>
        <taxon>Bacillales</taxon>
        <taxon>Bacillaceae</taxon>
        <taxon>Paraliobacillus</taxon>
    </lineage>
</organism>
<dbReference type="Proteomes" id="UP000618460">
    <property type="component" value="Unassembled WGS sequence"/>
</dbReference>
<feature type="transmembrane region" description="Helical" evidence="1">
    <location>
        <begin position="33"/>
        <end position="53"/>
    </location>
</feature>
<name>A0A917WZ45_9BACI</name>
<sequence>MRKLKTVIYITVGIFMLLSLISFIFTSSLNREVIGLGGTFIGLILILPSLLFIKIHRLISFGSRANHADIIIPDEHLQHKVYKESEKEEDESTNPKFKLVIDSLGYSGLSIIIISMFVVPL</sequence>
<evidence type="ECO:0000313" key="2">
    <source>
        <dbReference type="EMBL" id="GGM42983.1"/>
    </source>
</evidence>
<keyword evidence="1" id="KW-1133">Transmembrane helix</keyword>
<evidence type="ECO:0000313" key="3">
    <source>
        <dbReference type="Proteomes" id="UP000618460"/>
    </source>
</evidence>
<dbReference type="OrthoDB" id="9879141at2"/>
<keyword evidence="1" id="KW-0472">Membrane</keyword>
<dbReference type="EMBL" id="BMLG01000032">
    <property type="protein sequence ID" value="GGM42983.1"/>
    <property type="molecule type" value="Genomic_DNA"/>
</dbReference>
<feature type="transmembrane region" description="Helical" evidence="1">
    <location>
        <begin position="99"/>
        <end position="119"/>
    </location>
</feature>
<proteinExistence type="predicted"/>
<accession>A0A917WZ45</accession>
<keyword evidence="3" id="KW-1185">Reference proteome</keyword>
<evidence type="ECO:0000256" key="1">
    <source>
        <dbReference type="SAM" id="Phobius"/>
    </source>
</evidence>
<protein>
    <recommendedName>
        <fullName evidence="4">DUF3899 domain-containing protein</fullName>
    </recommendedName>
</protein>
<reference evidence="2" key="1">
    <citation type="journal article" date="2014" name="Int. J. Syst. Evol. Microbiol.">
        <title>Complete genome sequence of Corynebacterium casei LMG S-19264T (=DSM 44701T), isolated from a smear-ripened cheese.</title>
        <authorList>
            <consortium name="US DOE Joint Genome Institute (JGI-PGF)"/>
            <person name="Walter F."/>
            <person name="Albersmeier A."/>
            <person name="Kalinowski J."/>
            <person name="Ruckert C."/>
        </authorList>
    </citation>
    <scope>NUCLEOTIDE SEQUENCE</scope>
    <source>
        <strain evidence="2">CGMCC 1.6333</strain>
    </source>
</reference>
<reference evidence="2" key="2">
    <citation type="submission" date="2020-09" db="EMBL/GenBank/DDBJ databases">
        <authorList>
            <person name="Sun Q."/>
            <person name="Zhou Y."/>
        </authorList>
    </citation>
    <scope>NUCLEOTIDE SEQUENCE</scope>
    <source>
        <strain evidence="2">CGMCC 1.6333</strain>
    </source>
</reference>
<feature type="transmembrane region" description="Helical" evidence="1">
    <location>
        <begin position="7"/>
        <end position="27"/>
    </location>
</feature>